<sequence>MSAPAARRLSAETRRERILEVAETLFIERGFEGVGMNDVAQALGTSRPTVYTYFTSTEDMLRALLDVRLPLLWERLSPLLPALPLAGPLRPPPGPLAADQSSLYSEVFRALLRERELLLLMRSGGGPIFRQQREHFLARLAGLIEPYRPAQRHPWALEVVTLLLEAAAVEALRHPERDPAALARTLGQMIAGGLGALQTGT</sequence>
<dbReference type="PRINTS" id="PR00455">
    <property type="entry name" value="HTHTETR"/>
</dbReference>
<accession>A0A2K3UZC5</accession>
<keyword evidence="3" id="KW-0804">Transcription</keyword>
<dbReference type="SUPFAM" id="SSF46689">
    <property type="entry name" value="Homeodomain-like"/>
    <property type="match status" value="1"/>
</dbReference>
<feature type="domain" description="HTH tetR-type" evidence="5">
    <location>
        <begin position="12"/>
        <end position="72"/>
    </location>
</feature>
<dbReference type="PANTHER" id="PTHR30055">
    <property type="entry name" value="HTH-TYPE TRANSCRIPTIONAL REGULATOR RUTR"/>
    <property type="match status" value="1"/>
</dbReference>
<dbReference type="PROSITE" id="PS50977">
    <property type="entry name" value="HTH_TETR_2"/>
    <property type="match status" value="1"/>
</dbReference>
<dbReference type="InterPro" id="IPR050109">
    <property type="entry name" value="HTH-type_TetR-like_transc_reg"/>
</dbReference>
<proteinExistence type="predicted"/>
<dbReference type="Proteomes" id="UP000236379">
    <property type="component" value="Unassembled WGS sequence"/>
</dbReference>
<evidence type="ECO:0000313" key="6">
    <source>
        <dbReference type="EMBL" id="PNY81880.1"/>
    </source>
</evidence>
<comment type="caution">
    <text evidence="6">The sequence shown here is derived from an EMBL/GenBank/DDBJ whole genome shotgun (WGS) entry which is preliminary data.</text>
</comment>
<dbReference type="PANTHER" id="PTHR30055:SF184">
    <property type="entry name" value="HTH-TYPE TRANSCRIPTIONAL REGULATOR ETHR"/>
    <property type="match status" value="1"/>
</dbReference>
<dbReference type="GO" id="GO:0000976">
    <property type="term" value="F:transcription cis-regulatory region binding"/>
    <property type="evidence" value="ECO:0007669"/>
    <property type="project" value="TreeGrafter"/>
</dbReference>
<gene>
    <name evidence="6" type="ORF">CVO96_11295</name>
</gene>
<dbReference type="Pfam" id="PF00440">
    <property type="entry name" value="TetR_N"/>
    <property type="match status" value="1"/>
</dbReference>
<dbReference type="InterPro" id="IPR001647">
    <property type="entry name" value="HTH_TetR"/>
</dbReference>
<name>A0A2K3UZC5_9DEIO</name>
<dbReference type="Gene3D" id="1.10.357.10">
    <property type="entry name" value="Tetracycline Repressor, domain 2"/>
    <property type="match status" value="1"/>
</dbReference>
<evidence type="ECO:0000259" key="5">
    <source>
        <dbReference type="PROSITE" id="PS50977"/>
    </source>
</evidence>
<keyword evidence="7" id="KW-1185">Reference proteome</keyword>
<dbReference type="FunFam" id="1.10.10.60:FF:000141">
    <property type="entry name" value="TetR family transcriptional regulator"/>
    <property type="match status" value="1"/>
</dbReference>
<dbReference type="OrthoDB" id="9815924at2"/>
<protein>
    <submittedName>
        <fullName evidence="6">TetR/AcrR family transcriptional regulator</fullName>
    </submittedName>
</protein>
<organism evidence="6 7">
    <name type="scientific">Deinococcus koreensis</name>
    <dbReference type="NCBI Taxonomy" id="2054903"/>
    <lineage>
        <taxon>Bacteria</taxon>
        <taxon>Thermotogati</taxon>
        <taxon>Deinococcota</taxon>
        <taxon>Deinococci</taxon>
        <taxon>Deinococcales</taxon>
        <taxon>Deinococcaceae</taxon>
        <taxon>Deinococcus</taxon>
    </lineage>
</organism>
<evidence type="ECO:0000313" key="7">
    <source>
        <dbReference type="Proteomes" id="UP000236379"/>
    </source>
</evidence>
<dbReference type="EMBL" id="PPPD01000001">
    <property type="protein sequence ID" value="PNY81880.1"/>
    <property type="molecule type" value="Genomic_DNA"/>
</dbReference>
<evidence type="ECO:0000256" key="1">
    <source>
        <dbReference type="ARBA" id="ARBA00023015"/>
    </source>
</evidence>
<dbReference type="RefSeq" id="WP_103312319.1">
    <property type="nucleotide sequence ID" value="NZ_PPPD01000001.1"/>
</dbReference>
<reference evidence="6 7" key="1">
    <citation type="submission" date="2018-01" db="EMBL/GenBank/DDBJ databases">
        <title>Deinococcus koreensis sp. nov., a radiation-resistant bacterium isolated from river water.</title>
        <authorList>
            <person name="Choi A."/>
        </authorList>
    </citation>
    <scope>NUCLEOTIDE SEQUENCE [LARGE SCALE GENOMIC DNA]</scope>
    <source>
        <strain evidence="6 7">SJW1-2</strain>
    </source>
</reference>
<dbReference type="InterPro" id="IPR009057">
    <property type="entry name" value="Homeodomain-like_sf"/>
</dbReference>
<evidence type="ECO:0000256" key="4">
    <source>
        <dbReference type="PROSITE-ProRule" id="PRU00335"/>
    </source>
</evidence>
<evidence type="ECO:0000256" key="3">
    <source>
        <dbReference type="ARBA" id="ARBA00023163"/>
    </source>
</evidence>
<dbReference type="GO" id="GO:0003700">
    <property type="term" value="F:DNA-binding transcription factor activity"/>
    <property type="evidence" value="ECO:0007669"/>
    <property type="project" value="TreeGrafter"/>
</dbReference>
<dbReference type="AlphaFoldDB" id="A0A2K3UZC5"/>
<keyword evidence="2 4" id="KW-0238">DNA-binding</keyword>
<keyword evidence="1" id="KW-0805">Transcription regulation</keyword>
<feature type="DNA-binding region" description="H-T-H motif" evidence="4">
    <location>
        <begin position="35"/>
        <end position="54"/>
    </location>
</feature>
<evidence type="ECO:0000256" key="2">
    <source>
        <dbReference type="ARBA" id="ARBA00023125"/>
    </source>
</evidence>